<feature type="compositionally biased region" description="Acidic residues" evidence="1">
    <location>
        <begin position="76"/>
        <end position="85"/>
    </location>
</feature>
<sequence length="166" mass="17839">MAIESLLQQAGAFVDTLTVKPASTDKTGNETAQEARVPEQGDTVIISEEGRALAAAEDSGDSKETGGSNVGIAADQSDESQEESETDRIIRMLKEQIQRIEEEIKALEESDMPEKLKRTMIQDKQIMLMELNEQLTKAMEDKMKNIGGAVGGGTRAEGFGGSAASF</sequence>
<dbReference type="EMBL" id="CP146609">
    <property type="protein sequence ID" value="WWX22917.1"/>
    <property type="molecule type" value="Genomic_DNA"/>
</dbReference>
<protein>
    <submittedName>
        <fullName evidence="2">Uncharacterized protein</fullName>
    </submittedName>
</protein>
<evidence type="ECO:0000313" key="3">
    <source>
        <dbReference type="Proteomes" id="UP001385389"/>
    </source>
</evidence>
<keyword evidence="3" id="KW-1185">Reference proteome</keyword>
<proteinExistence type="predicted"/>
<name>A0ABZ2IW50_9BACT</name>
<evidence type="ECO:0000313" key="2">
    <source>
        <dbReference type="EMBL" id="WWX22917.1"/>
    </source>
</evidence>
<organism evidence="2 3">
    <name type="scientific">Pseudodesulfovibrio methanolicus</name>
    <dbReference type="NCBI Taxonomy" id="3126690"/>
    <lineage>
        <taxon>Bacteria</taxon>
        <taxon>Pseudomonadati</taxon>
        <taxon>Thermodesulfobacteriota</taxon>
        <taxon>Desulfovibrionia</taxon>
        <taxon>Desulfovibrionales</taxon>
        <taxon>Desulfovibrionaceae</taxon>
    </lineage>
</organism>
<dbReference type="RefSeq" id="WP_338668633.1">
    <property type="nucleotide sequence ID" value="NZ_CP146609.1"/>
</dbReference>
<accession>A0ABZ2IW50</accession>
<reference evidence="2 3" key="1">
    <citation type="submission" date="2024-03" db="EMBL/GenBank/DDBJ databases">
        <title>Phenotype and Genome Characterization of a Sulfate-Reducing Bacterium Pseudodesulfovibrio sp. strain 5S69, isolated from Petroleum Reservoir in Tatarstan (Russia).</title>
        <authorList>
            <person name="Bidzhieva S.K."/>
            <person name="Kadnikov V."/>
            <person name="Tourova T.P."/>
            <person name="Samigullina S.R."/>
            <person name="Sokolova D.S."/>
            <person name="Poltaraus A.B."/>
            <person name="Avtukh A.N."/>
            <person name="Tereshina V.M."/>
            <person name="Mardanov A.V."/>
            <person name="Nazina T.N."/>
        </authorList>
    </citation>
    <scope>NUCLEOTIDE SEQUENCE [LARGE SCALE GENOMIC DNA]</scope>
    <source>
        <strain evidence="2 3">5S69</strain>
    </source>
</reference>
<dbReference type="Proteomes" id="UP001385389">
    <property type="component" value="Chromosome"/>
</dbReference>
<feature type="region of interest" description="Disordered" evidence="1">
    <location>
        <begin position="21"/>
        <end position="86"/>
    </location>
</feature>
<gene>
    <name evidence="2" type="ORF">V8V93_01670</name>
</gene>
<evidence type="ECO:0000256" key="1">
    <source>
        <dbReference type="SAM" id="MobiDB-lite"/>
    </source>
</evidence>